<evidence type="ECO:0000256" key="1">
    <source>
        <dbReference type="SAM" id="MobiDB-lite"/>
    </source>
</evidence>
<accession>A0A1P8UFL4</accession>
<evidence type="ECO:0000313" key="3">
    <source>
        <dbReference type="EMBL" id="APZ42544.1"/>
    </source>
</evidence>
<keyword evidence="4" id="KW-1185">Reference proteome</keyword>
<feature type="region of interest" description="Disordered" evidence="1">
    <location>
        <begin position="244"/>
        <end position="278"/>
    </location>
</feature>
<reference evidence="3 4" key="1">
    <citation type="submission" date="2017-01" db="EMBL/GenBank/DDBJ databases">
        <title>Draft sequence of Acidihalobacter ferrooxidans strain DSM 14175 (strain V8).</title>
        <authorList>
            <person name="Khaleque H.N."/>
            <person name="Ramsay J.P."/>
            <person name="Murphy R.J.T."/>
            <person name="Kaksonen A.H."/>
            <person name="Boxall N.J."/>
            <person name="Watkin E.L.J."/>
        </authorList>
    </citation>
    <scope>NUCLEOTIDE SEQUENCE [LARGE SCALE GENOMIC DNA]</scope>
    <source>
        <strain evidence="3 4">V8</strain>
    </source>
</reference>
<proteinExistence type="predicted"/>
<dbReference type="EMBL" id="CP019434">
    <property type="protein sequence ID" value="APZ42544.1"/>
    <property type="molecule type" value="Genomic_DNA"/>
</dbReference>
<evidence type="ECO:0000313" key="4">
    <source>
        <dbReference type="Proteomes" id="UP000243807"/>
    </source>
</evidence>
<dbReference type="Proteomes" id="UP000243807">
    <property type="component" value="Chromosome"/>
</dbReference>
<feature type="compositionally biased region" description="Polar residues" evidence="1">
    <location>
        <begin position="244"/>
        <end position="255"/>
    </location>
</feature>
<gene>
    <name evidence="3" type="ORF">BW247_05090</name>
</gene>
<name>A0A1P8UFL4_9GAMM</name>
<dbReference type="STRING" id="1765967.BW247_05090"/>
<feature type="chain" id="PRO_5012410879" description="P-type conjugative transfer protein TrbJ" evidence="2">
    <location>
        <begin position="30"/>
        <end position="278"/>
    </location>
</feature>
<keyword evidence="2" id="KW-0732">Signal</keyword>
<evidence type="ECO:0000256" key="2">
    <source>
        <dbReference type="SAM" id="SignalP"/>
    </source>
</evidence>
<protein>
    <recommendedName>
        <fullName evidence="5">P-type conjugative transfer protein TrbJ</fullName>
    </recommendedName>
</protein>
<feature type="compositionally biased region" description="Polar residues" evidence="1">
    <location>
        <begin position="269"/>
        <end position="278"/>
    </location>
</feature>
<evidence type="ECO:0008006" key="5">
    <source>
        <dbReference type="Google" id="ProtNLM"/>
    </source>
</evidence>
<feature type="signal peptide" evidence="2">
    <location>
        <begin position="1"/>
        <end position="29"/>
    </location>
</feature>
<organism evidence="3 4">
    <name type="scientific">Acidihalobacter ferrooxydans</name>
    <dbReference type="NCBI Taxonomy" id="1765967"/>
    <lineage>
        <taxon>Bacteria</taxon>
        <taxon>Pseudomonadati</taxon>
        <taxon>Pseudomonadota</taxon>
        <taxon>Gammaproteobacteria</taxon>
        <taxon>Chromatiales</taxon>
        <taxon>Ectothiorhodospiraceae</taxon>
        <taxon>Acidihalobacter</taxon>
    </lineage>
</organism>
<sequence>MLKSYQKGKAGPALLSLAILAGIPSAAHAMASGSIVFDPSNFAENSISAAKMIKQIEADVEQYALQKYGIDVNLNNLSQSALNSLMQQYPPQSQYQMDYLTNLARLEKSLGVAQQSVTQQYQAYSASGLTPSQYVAQEQQIAASNQAHSAAQYSQAVNALHRVNALAATVKKQGKSIGTLKGASKQRNLLNMQLHTLIQQNQMLLKLVATSAANKGGTGTQKAAAQKKESAYLKSLRAFLAKQPTVQSQMTSAGNTLAGLKPKWPPANPSSTNPAGTP</sequence>
<dbReference type="AlphaFoldDB" id="A0A1P8UFL4"/>
<dbReference type="KEGG" id="afy:BW247_05090"/>